<dbReference type="RefSeq" id="XP_025386733.1">
    <property type="nucleotide sequence ID" value="XM_025537494.1"/>
</dbReference>
<proteinExistence type="predicted"/>
<dbReference type="AlphaFoldDB" id="A0A317V9G2"/>
<evidence type="ECO:0000313" key="1">
    <source>
        <dbReference type="EMBL" id="PWY70039.1"/>
    </source>
</evidence>
<dbReference type="GeneID" id="37059456"/>
<comment type="caution">
    <text evidence="1">The sequence shown here is derived from an EMBL/GenBank/DDBJ whole genome shotgun (WGS) entry which is preliminary data.</text>
</comment>
<accession>A0A317V9G2</accession>
<dbReference type="Proteomes" id="UP000246171">
    <property type="component" value="Unassembled WGS sequence"/>
</dbReference>
<dbReference type="EMBL" id="MSFU01000017">
    <property type="protein sequence ID" value="PWY70039.1"/>
    <property type="molecule type" value="Genomic_DNA"/>
</dbReference>
<evidence type="ECO:0000313" key="2">
    <source>
        <dbReference type="Proteomes" id="UP000246171"/>
    </source>
</evidence>
<dbReference type="OrthoDB" id="10319589at2759"/>
<name>A0A317V9G2_ASPEC</name>
<organism evidence="1 2">
    <name type="scientific">Aspergillus eucalypticola (strain CBS 122712 / IBT 29274)</name>
    <dbReference type="NCBI Taxonomy" id="1448314"/>
    <lineage>
        <taxon>Eukaryota</taxon>
        <taxon>Fungi</taxon>
        <taxon>Dikarya</taxon>
        <taxon>Ascomycota</taxon>
        <taxon>Pezizomycotina</taxon>
        <taxon>Eurotiomycetes</taxon>
        <taxon>Eurotiomycetidae</taxon>
        <taxon>Eurotiales</taxon>
        <taxon>Aspergillaceae</taxon>
        <taxon>Aspergillus</taxon>
        <taxon>Aspergillus subgen. Circumdati</taxon>
    </lineage>
</organism>
<sequence length="133" mass="14949">MKFFCPERLTLRLPKCVGCIRRTSDDLCVLIDCEAELTCPLFHVERKLKLHYHGDNPFWDPCAPGLVSFPLLFLRPTYFFLSCLSPACQFPSLSSSSPPPPQSQPPIDAASGRTKGMMHYFHSPFTTDGAQNI</sequence>
<keyword evidence="2" id="KW-1185">Reference proteome</keyword>
<dbReference type="VEuPathDB" id="FungiDB:BO83DRAFT_63734"/>
<protein>
    <submittedName>
        <fullName evidence="1">Uncharacterized protein</fullName>
    </submittedName>
</protein>
<gene>
    <name evidence="1" type="ORF">BO83DRAFT_63734</name>
</gene>
<reference evidence="1" key="1">
    <citation type="submission" date="2016-12" db="EMBL/GenBank/DDBJ databases">
        <title>The genomes of Aspergillus section Nigri reveals drivers in fungal speciation.</title>
        <authorList>
            <consortium name="DOE Joint Genome Institute"/>
            <person name="Vesth T.C."/>
            <person name="Nybo J."/>
            <person name="Theobald S."/>
            <person name="Brandl J."/>
            <person name="Frisvad J.C."/>
            <person name="Nielsen K.F."/>
            <person name="Lyhne E.K."/>
            <person name="Kogle M.E."/>
            <person name="Kuo A."/>
            <person name="Riley R."/>
            <person name="Clum A."/>
            <person name="Nolan M."/>
            <person name="Lipzen A."/>
            <person name="Salamov A."/>
            <person name="Henrissat B."/>
            <person name="Wiebenga A."/>
            <person name="De vries R.P."/>
            <person name="Grigoriev I.V."/>
            <person name="Mortensen U.H."/>
            <person name="Andersen M.R."/>
            <person name="Baker S.E."/>
        </authorList>
    </citation>
    <scope>NUCLEOTIDE SEQUENCE</scope>
    <source>
        <strain evidence="1">CBS 122712</strain>
    </source>
</reference>